<dbReference type="Gene3D" id="3.30.420.40">
    <property type="match status" value="2"/>
</dbReference>
<dbReference type="CDD" id="cd24032">
    <property type="entry name" value="ASKHA_NBD_TsaB"/>
    <property type="match status" value="1"/>
</dbReference>
<name>A0A2S1LK24_9FLAO</name>
<evidence type="ECO:0000313" key="2">
    <source>
        <dbReference type="EMBL" id="AWG24009.1"/>
    </source>
</evidence>
<dbReference type="OrthoDB" id="9784166at2"/>
<dbReference type="GO" id="GO:0002949">
    <property type="term" value="P:tRNA threonylcarbamoyladenosine modification"/>
    <property type="evidence" value="ECO:0007669"/>
    <property type="project" value="InterPro"/>
</dbReference>
<dbReference type="InterPro" id="IPR043129">
    <property type="entry name" value="ATPase_NBD"/>
</dbReference>
<dbReference type="KEGG" id="fki:FK004_01630"/>
<feature type="domain" description="Gcp-like" evidence="1">
    <location>
        <begin position="35"/>
        <end position="141"/>
    </location>
</feature>
<dbReference type="InterPro" id="IPR000905">
    <property type="entry name" value="Gcp-like_dom"/>
</dbReference>
<proteinExistence type="predicted"/>
<accession>A0A2S1LK24</accession>
<keyword evidence="2" id="KW-0808">Transferase</keyword>
<dbReference type="NCBIfam" id="TIGR03725">
    <property type="entry name" value="T6A_YeaZ"/>
    <property type="match status" value="1"/>
</dbReference>
<evidence type="ECO:0000313" key="3">
    <source>
        <dbReference type="Proteomes" id="UP000244677"/>
    </source>
</evidence>
<dbReference type="Pfam" id="PF00814">
    <property type="entry name" value="TsaD"/>
    <property type="match status" value="1"/>
</dbReference>
<evidence type="ECO:0000259" key="1">
    <source>
        <dbReference type="Pfam" id="PF00814"/>
    </source>
</evidence>
<protein>
    <submittedName>
        <fullName evidence="2">tRNA (Adenosine(37)-N6)-threonylcarbamoyltransferase complex dimerization subunit type 1 TsaB</fullName>
    </submittedName>
</protein>
<dbReference type="SUPFAM" id="SSF53067">
    <property type="entry name" value="Actin-like ATPase domain"/>
    <property type="match status" value="2"/>
</dbReference>
<dbReference type="GO" id="GO:0016740">
    <property type="term" value="F:transferase activity"/>
    <property type="evidence" value="ECO:0007669"/>
    <property type="project" value="UniProtKB-KW"/>
</dbReference>
<organism evidence="2 3">
    <name type="scientific">Flavobacterium kingsejongi</name>
    <dbReference type="NCBI Taxonomy" id="1678728"/>
    <lineage>
        <taxon>Bacteria</taxon>
        <taxon>Pseudomonadati</taxon>
        <taxon>Bacteroidota</taxon>
        <taxon>Flavobacteriia</taxon>
        <taxon>Flavobacteriales</taxon>
        <taxon>Flavobacteriaceae</taxon>
        <taxon>Flavobacterium</taxon>
    </lineage>
</organism>
<reference evidence="2 3" key="1">
    <citation type="submission" date="2017-04" db="EMBL/GenBank/DDBJ databases">
        <title>Complete genome sequence of Flavobacterium kingsejong AJ004.</title>
        <authorList>
            <person name="Lee P.C."/>
        </authorList>
    </citation>
    <scope>NUCLEOTIDE SEQUENCE [LARGE SCALE GENOMIC DNA]</scope>
    <source>
        <strain evidence="2 3">AJ004</strain>
    </source>
</reference>
<gene>
    <name evidence="2" type="ORF">FK004_01630</name>
</gene>
<sequence length="245" mass="27034">MYILNIETATKNCSVALAKDGQTIKCMEIAEQGYSHAEKLHVFIGEIMEASHIKLTDLSAIAVSQGPGSYTGLRIGVSAAKGLCYALDIPLIAVDTLQVLAAQVKEKDGLVIPMIDARRMEVFSAVFDANQQKIREIKAEIIEENSFSEITTKAYLIGDGAAKCKAVLNADHFVYNDAIVYPSANEMSALSYAKYKISDTVDVAYFEPYYLKDFMMTKKTYIVAIKAVSLIRSLSLLKDILFSFR</sequence>
<dbReference type="PANTHER" id="PTHR11735">
    <property type="entry name" value="TRNA N6-ADENOSINE THREONYLCARBAMOYLTRANSFERASE"/>
    <property type="match status" value="1"/>
</dbReference>
<dbReference type="RefSeq" id="WP_108735672.1">
    <property type="nucleotide sequence ID" value="NZ_CP020919.1"/>
</dbReference>
<dbReference type="Proteomes" id="UP000244677">
    <property type="component" value="Chromosome"/>
</dbReference>
<dbReference type="EMBL" id="CP020919">
    <property type="protein sequence ID" value="AWG24009.1"/>
    <property type="molecule type" value="Genomic_DNA"/>
</dbReference>
<dbReference type="PANTHER" id="PTHR11735:SF11">
    <property type="entry name" value="TRNA THREONYLCARBAMOYLADENOSINE BIOSYNTHESIS PROTEIN TSAB"/>
    <property type="match status" value="1"/>
</dbReference>
<dbReference type="AlphaFoldDB" id="A0A2S1LK24"/>
<keyword evidence="3" id="KW-1185">Reference proteome</keyword>
<dbReference type="GO" id="GO:0005829">
    <property type="term" value="C:cytosol"/>
    <property type="evidence" value="ECO:0007669"/>
    <property type="project" value="TreeGrafter"/>
</dbReference>
<dbReference type="InterPro" id="IPR022496">
    <property type="entry name" value="T6A_TsaB"/>
</dbReference>